<evidence type="ECO:0000313" key="7">
    <source>
        <dbReference type="EMBL" id="KAK3095227.1"/>
    </source>
</evidence>
<dbReference type="Gene3D" id="2.120.10.30">
    <property type="entry name" value="TolB, C-terminal domain"/>
    <property type="match status" value="1"/>
</dbReference>
<gene>
    <name evidence="7" type="ORF">FSP39_011862</name>
</gene>
<evidence type="ECO:0000256" key="4">
    <source>
        <dbReference type="PROSITE-ProRule" id="PRU00175"/>
    </source>
</evidence>
<dbReference type="Gene3D" id="3.30.40.10">
    <property type="entry name" value="Zinc/RING finger domain, C3HC4 (zinc finger)"/>
    <property type="match status" value="1"/>
</dbReference>
<keyword evidence="1" id="KW-0479">Metal-binding</keyword>
<dbReference type="EMBL" id="VSWD01000008">
    <property type="protein sequence ID" value="KAK3095227.1"/>
    <property type="molecule type" value="Genomic_DNA"/>
</dbReference>
<evidence type="ECO:0000256" key="2">
    <source>
        <dbReference type="ARBA" id="ARBA00022771"/>
    </source>
</evidence>
<sequence length="695" mass="77947">MDAGSGIIQVITRCGICEGTIRDPRRLSCLHTFCSRCLETLVNDSLDEESDDTIECPICGHKGPYQNSKRDRLVEVLLDVTNYGAQGGEEPPNTESAKEALQKVTRRCQEQYSVIKDSISKGKSAQERCEDEIEIFYSNLILDLTGRLHEQKERLKEELGSKVKAYEGECNGAITWLKLAIVSLSTRSNLVEAIEQRSYDKNSASNILQLLQDETKSYLAQSKLKIPQNGEYLFLPRRDNELMLEQTNFGSVVFDTEVENELSNDESSDVGTMEEQEDQIEQAVSDLNIEASYTDDQESTLNNEIHETSVQNVQVSQNDFGALEIPRDTMSNEQEAQNEVVTPGPLRSLSSVEQPADTPPPYWSVVNEDSQRPRIISSSDMSSSRQSQRIFVSTPLQFAKHTQSIQTRVDDDQKAGPIVGISWMRDKIIFIDRWNSKIKLFHENGNFLHSIHCADGEPFDVTNTTTHAPGNYEETCAVTIPRKRTILMLKVDNSLVITNRIMTYYGYPCISWDGRQSCFVCGTSPPFGNPQVDIFDIRGQIIRSFSVDYRRKLLFTQVRSIDVSESGIISVCDWKRNRVLFLKMDGTIVGSYNGTSECPLVEPVGTCTDGRGNLMISDSKSNSIHIVGHDGEFLGVLKTSCKTPKPKEINIRLYGPPKLALSHGSVFIEVFEMFEEDPFPRAIPTAPPVADLPPM</sequence>
<dbReference type="InterPro" id="IPR018957">
    <property type="entry name" value="Znf_C3HC4_RING-type"/>
</dbReference>
<protein>
    <recommendedName>
        <fullName evidence="6">RING-type domain-containing protein</fullName>
    </recommendedName>
</protein>
<keyword evidence="8" id="KW-1185">Reference proteome</keyword>
<dbReference type="InterPro" id="IPR001841">
    <property type="entry name" value="Znf_RING"/>
</dbReference>
<dbReference type="InterPro" id="IPR011042">
    <property type="entry name" value="6-blade_b-propeller_TolB-like"/>
</dbReference>
<feature type="domain" description="RING-type" evidence="6">
    <location>
        <begin position="14"/>
        <end position="59"/>
    </location>
</feature>
<dbReference type="PROSITE" id="PS00518">
    <property type="entry name" value="ZF_RING_1"/>
    <property type="match status" value="1"/>
</dbReference>
<keyword evidence="3" id="KW-0862">Zinc</keyword>
<reference evidence="7" key="1">
    <citation type="submission" date="2019-08" db="EMBL/GenBank/DDBJ databases">
        <title>The improved chromosome-level genome for the pearl oyster Pinctada fucata martensii using PacBio sequencing and Hi-C.</title>
        <authorList>
            <person name="Zheng Z."/>
        </authorList>
    </citation>
    <scope>NUCLEOTIDE SEQUENCE</scope>
    <source>
        <strain evidence="7">ZZ-2019</strain>
        <tissue evidence="7">Adductor muscle</tissue>
    </source>
</reference>
<dbReference type="SUPFAM" id="SSF57850">
    <property type="entry name" value="RING/U-box"/>
    <property type="match status" value="1"/>
</dbReference>
<dbReference type="GO" id="GO:0008270">
    <property type="term" value="F:zinc ion binding"/>
    <property type="evidence" value="ECO:0007669"/>
    <property type="project" value="UniProtKB-KW"/>
</dbReference>
<dbReference type="GO" id="GO:0000209">
    <property type="term" value="P:protein polyubiquitination"/>
    <property type="evidence" value="ECO:0007669"/>
    <property type="project" value="TreeGrafter"/>
</dbReference>
<dbReference type="PANTHER" id="PTHR24104:SF50">
    <property type="entry name" value="SMP-30_GLUCONOLACTONASE_LRE-LIKE REGION DOMAIN-CONTAINING PROTEIN"/>
    <property type="match status" value="1"/>
</dbReference>
<comment type="caution">
    <text evidence="7">The sequence shown here is derived from an EMBL/GenBank/DDBJ whole genome shotgun (WGS) entry which is preliminary data.</text>
</comment>
<evidence type="ECO:0000256" key="1">
    <source>
        <dbReference type="ARBA" id="ARBA00022723"/>
    </source>
</evidence>
<evidence type="ECO:0000256" key="5">
    <source>
        <dbReference type="SAM" id="MobiDB-lite"/>
    </source>
</evidence>
<dbReference type="PANTHER" id="PTHR24104">
    <property type="entry name" value="E3 UBIQUITIN-PROTEIN LIGASE NHLRC1-RELATED"/>
    <property type="match status" value="1"/>
</dbReference>
<organism evidence="7 8">
    <name type="scientific">Pinctada imbricata</name>
    <name type="common">Atlantic pearl-oyster</name>
    <name type="synonym">Pinctada martensii</name>
    <dbReference type="NCBI Taxonomy" id="66713"/>
    <lineage>
        <taxon>Eukaryota</taxon>
        <taxon>Metazoa</taxon>
        <taxon>Spiralia</taxon>
        <taxon>Lophotrochozoa</taxon>
        <taxon>Mollusca</taxon>
        <taxon>Bivalvia</taxon>
        <taxon>Autobranchia</taxon>
        <taxon>Pteriomorphia</taxon>
        <taxon>Pterioida</taxon>
        <taxon>Pterioidea</taxon>
        <taxon>Pteriidae</taxon>
        <taxon>Pinctada</taxon>
    </lineage>
</organism>
<dbReference type="InterPro" id="IPR017907">
    <property type="entry name" value="Znf_RING_CS"/>
</dbReference>
<dbReference type="SMART" id="SM00184">
    <property type="entry name" value="RING"/>
    <property type="match status" value="1"/>
</dbReference>
<name>A0AA88XZ23_PINIB</name>
<evidence type="ECO:0000259" key="6">
    <source>
        <dbReference type="PROSITE" id="PS50089"/>
    </source>
</evidence>
<feature type="compositionally biased region" description="Polar residues" evidence="5">
    <location>
        <begin position="331"/>
        <end position="340"/>
    </location>
</feature>
<dbReference type="AlphaFoldDB" id="A0AA88XZ23"/>
<evidence type="ECO:0000313" key="8">
    <source>
        <dbReference type="Proteomes" id="UP001186944"/>
    </source>
</evidence>
<proteinExistence type="predicted"/>
<dbReference type="SUPFAM" id="SSF101898">
    <property type="entry name" value="NHL repeat"/>
    <property type="match status" value="1"/>
</dbReference>
<evidence type="ECO:0000256" key="3">
    <source>
        <dbReference type="ARBA" id="ARBA00022833"/>
    </source>
</evidence>
<accession>A0AA88XZ23</accession>
<dbReference type="PROSITE" id="PS50089">
    <property type="entry name" value="ZF_RING_2"/>
    <property type="match status" value="1"/>
</dbReference>
<dbReference type="InterPro" id="IPR013083">
    <property type="entry name" value="Znf_RING/FYVE/PHD"/>
</dbReference>
<dbReference type="GO" id="GO:0043161">
    <property type="term" value="P:proteasome-mediated ubiquitin-dependent protein catabolic process"/>
    <property type="evidence" value="ECO:0007669"/>
    <property type="project" value="TreeGrafter"/>
</dbReference>
<feature type="region of interest" description="Disordered" evidence="5">
    <location>
        <begin position="331"/>
        <end position="370"/>
    </location>
</feature>
<dbReference type="InterPro" id="IPR050952">
    <property type="entry name" value="TRIM-NHL_E3_ligases"/>
</dbReference>
<dbReference type="GO" id="GO:0061630">
    <property type="term" value="F:ubiquitin protein ligase activity"/>
    <property type="evidence" value="ECO:0007669"/>
    <property type="project" value="TreeGrafter"/>
</dbReference>
<dbReference type="Proteomes" id="UP001186944">
    <property type="component" value="Unassembled WGS sequence"/>
</dbReference>
<keyword evidence="2 4" id="KW-0863">Zinc-finger</keyword>
<dbReference type="Pfam" id="PF00097">
    <property type="entry name" value="zf-C3HC4"/>
    <property type="match status" value="1"/>
</dbReference>